<evidence type="ECO:0000313" key="1">
    <source>
        <dbReference type="EMBL" id="KAK6727118.1"/>
    </source>
</evidence>
<evidence type="ECO:0000313" key="2">
    <source>
        <dbReference type="Proteomes" id="UP001303046"/>
    </source>
</evidence>
<comment type="caution">
    <text evidence="1">The sequence shown here is derived from an EMBL/GenBank/DDBJ whole genome shotgun (WGS) entry which is preliminary data.</text>
</comment>
<dbReference type="Proteomes" id="UP001303046">
    <property type="component" value="Unassembled WGS sequence"/>
</dbReference>
<keyword evidence="2" id="KW-1185">Reference proteome</keyword>
<dbReference type="EMBL" id="JAVFWL010000001">
    <property type="protein sequence ID" value="KAK6727118.1"/>
    <property type="molecule type" value="Genomic_DNA"/>
</dbReference>
<protein>
    <submittedName>
        <fullName evidence="1">Uncharacterized protein</fullName>
    </submittedName>
</protein>
<name>A0ABR1BP90_NECAM</name>
<reference evidence="1 2" key="1">
    <citation type="submission" date="2023-08" db="EMBL/GenBank/DDBJ databases">
        <title>A Necator americanus chromosomal reference genome.</title>
        <authorList>
            <person name="Ilik V."/>
            <person name="Petrzelkova K.J."/>
            <person name="Pardy F."/>
            <person name="Fuh T."/>
            <person name="Niatou-Singa F.S."/>
            <person name="Gouil Q."/>
            <person name="Baker L."/>
            <person name="Ritchie M.E."/>
            <person name="Jex A.R."/>
            <person name="Gazzola D."/>
            <person name="Li H."/>
            <person name="Toshio Fujiwara R."/>
            <person name="Zhan B."/>
            <person name="Aroian R.V."/>
            <person name="Pafco B."/>
            <person name="Schwarz E.M."/>
        </authorList>
    </citation>
    <scope>NUCLEOTIDE SEQUENCE [LARGE SCALE GENOMIC DNA]</scope>
    <source>
        <strain evidence="1 2">Aroian</strain>
        <tissue evidence="1">Whole animal</tissue>
    </source>
</reference>
<accession>A0ABR1BP90</accession>
<sequence length="128" mass="14141">MQLDHDIKAIEEKLNTKPYPAAISRLEMQHIDGNITPHETWAILRVTISQCISCGASAAGGRSVCGQDFCAEKECHALKNDSNPPVPRGGERSNTVVLLKTTLYQLQKLQMLSKTPVVKKKWRVSSAL</sequence>
<organism evidence="1 2">
    <name type="scientific">Necator americanus</name>
    <name type="common">Human hookworm</name>
    <dbReference type="NCBI Taxonomy" id="51031"/>
    <lineage>
        <taxon>Eukaryota</taxon>
        <taxon>Metazoa</taxon>
        <taxon>Ecdysozoa</taxon>
        <taxon>Nematoda</taxon>
        <taxon>Chromadorea</taxon>
        <taxon>Rhabditida</taxon>
        <taxon>Rhabditina</taxon>
        <taxon>Rhabditomorpha</taxon>
        <taxon>Strongyloidea</taxon>
        <taxon>Ancylostomatidae</taxon>
        <taxon>Bunostominae</taxon>
        <taxon>Necator</taxon>
    </lineage>
</organism>
<gene>
    <name evidence="1" type="primary">Necator_chrI.g1177</name>
    <name evidence="1" type="ORF">RB195_005051</name>
</gene>
<proteinExistence type="predicted"/>